<feature type="domain" description="HD" evidence="1">
    <location>
        <begin position="13"/>
        <end position="81"/>
    </location>
</feature>
<evidence type="ECO:0000259" key="1">
    <source>
        <dbReference type="Pfam" id="PF13023"/>
    </source>
</evidence>
<dbReference type="AlphaFoldDB" id="A0A1F4V209"/>
<protein>
    <recommendedName>
        <fullName evidence="1">HD domain-containing protein</fullName>
    </recommendedName>
</protein>
<dbReference type="EMBL" id="MEVH01000027">
    <property type="protein sequence ID" value="OGC51244.1"/>
    <property type="molecule type" value="Genomic_DNA"/>
</dbReference>
<evidence type="ECO:0000313" key="3">
    <source>
        <dbReference type="Proteomes" id="UP000178771"/>
    </source>
</evidence>
<dbReference type="STRING" id="1802624.A2982_04045"/>
<gene>
    <name evidence="2" type="ORF">A2982_04045</name>
</gene>
<dbReference type="Pfam" id="PF13023">
    <property type="entry name" value="HD_3"/>
    <property type="match status" value="1"/>
</dbReference>
<sequence length="206" mass="23900">MNKKLDIIQTLNNLNKIKRTGPSLGAGIPQHDIESLAEHSYRVVYLCLIFSKADSTINLLNLIQYVITHEWGECILGDLPLRGKSYMSYFRNPMEFKNAFREAEGKAKQMLMKDAGIGYVSLSASEDKLFRFCDTLARIVEIIDYRQTGYKSSWLDKMYKVQISLLKKYAYSFVNELLAGIDEIYQRGYMENKYLTKETDKDQKKE</sequence>
<proteinExistence type="predicted"/>
<name>A0A1F4V209_UNCKA</name>
<organism evidence="2 3">
    <name type="scientific">candidate division WWE3 bacterium RIFCSPLOWO2_01_FULL_39_13</name>
    <dbReference type="NCBI Taxonomy" id="1802624"/>
    <lineage>
        <taxon>Bacteria</taxon>
        <taxon>Katanobacteria</taxon>
    </lineage>
</organism>
<dbReference type="Gene3D" id="1.10.3210.10">
    <property type="entry name" value="Hypothetical protein af1432"/>
    <property type="match status" value="1"/>
</dbReference>
<reference evidence="2 3" key="1">
    <citation type="journal article" date="2016" name="Nat. Commun.">
        <title>Thousands of microbial genomes shed light on interconnected biogeochemical processes in an aquifer system.</title>
        <authorList>
            <person name="Anantharaman K."/>
            <person name="Brown C.T."/>
            <person name="Hug L.A."/>
            <person name="Sharon I."/>
            <person name="Castelle C.J."/>
            <person name="Probst A.J."/>
            <person name="Thomas B.C."/>
            <person name="Singh A."/>
            <person name="Wilkins M.J."/>
            <person name="Karaoz U."/>
            <person name="Brodie E.L."/>
            <person name="Williams K.H."/>
            <person name="Hubbard S.S."/>
            <person name="Banfield J.F."/>
        </authorList>
    </citation>
    <scope>NUCLEOTIDE SEQUENCE [LARGE SCALE GENOMIC DNA]</scope>
</reference>
<comment type="caution">
    <text evidence="2">The sequence shown here is derived from an EMBL/GenBank/DDBJ whole genome shotgun (WGS) entry which is preliminary data.</text>
</comment>
<dbReference type="InterPro" id="IPR006674">
    <property type="entry name" value="HD_domain"/>
</dbReference>
<dbReference type="Proteomes" id="UP000178771">
    <property type="component" value="Unassembled WGS sequence"/>
</dbReference>
<evidence type="ECO:0000313" key="2">
    <source>
        <dbReference type="EMBL" id="OGC51244.1"/>
    </source>
</evidence>
<dbReference type="SUPFAM" id="SSF109604">
    <property type="entry name" value="HD-domain/PDEase-like"/>
    <property type="match status" value="1"/>
</dbReference>
<accession>A0A1F4V209</accession>